<sequence length="91" mass="9873">MLRANPRTLFLAATTCSLRDTEASERISVLFACSGLAGRRLQGHFCRPLEPVVPSAPGIPFGAVDGAARFANGPLHPIYRKHRNHGDHTII</sequence>
<dbReference type="AlphaFoldDB" id="A0A6B0UCA7"/>
<accession>A0A6B0UCA7</accession>
<name>A0A6B0UCA7_IXORI</name>
<organism evidence="1">
    <name type="scientific">Ixodes ricinus</name>
    <name type="common">Common tick</name>
    <name type="synonym">Acarus ricinus</name>
    <dbReference type="NCBI Taxonomy" id="34613"/>
    <lineage>
        <taxon>Eukaryota</taxon>
        <taxon>Metazoa</taxon>
        <taxon>Ecdysozoa</taxon>
        <taxon>Arthropoda</taxon>
        <taxon>Chelicerata</taxon>
        <taxon>Arachnida</taxon>
        <taxon>Acari</taxon>
        <taxon>Parasitiformes</taxon>
        <taxon>Ixodida</taxon>
        <taxon>Ixodoidea</taxon>
        <taxon>Ixodidae</taxon>
        <taxon>Ixodinae</taxon>
        <taxon>Ixodes</taxon>
    </lineage>
</organism>
<evidence type="ECO:0000313" key="1">
    <source>
        <dbReference type="EMBL" id="MXU86540.1"/>
    </source>
</evidence>
<dbReference type="EMBL" id="GIFC01004457">
    <property type="protein sequence ID" value="MXU86540.1"/>
    <property type="molecule type" value="Transcribed_RNA"/>
</dbReference>
<reference evidence="1" key="1">
    <citation type="submission" date="2019-12" db="EMBL/GenBank/DDBJ databases">
        <title>An insight into the sialome of adult female Ixodes ricinus ticks feeding for 6 days.</title>
        <authorList>
            <person name="Perner J."/>
            <person name="Ribeiro J.M.C."/>
        </authorList>
    </citation>
    <scope>NUCLEOTIDE SEQUENCE</scope>
    <source>
        <strain evidence="1">Semi-engorged</strain>
        <tissue evidence="1">Salivary glands</tissue>
    </source>
</reference>
<proteinExistence type="predicted"/>
<protein>
    <submittedName>
        <fullName evidence="1">Putative secreted protein</fullName>
    </submittedName>
</protein>